<dbReference type="Proteomes" id="UP000886998">
    <property type="component" value="Unassembled WGS sequence"/>
</dbReference>
<organism evidence="1 2">
    <name type="scientific">Trichonephila inaurata madagascariensis</name>
    <dbReference type="NCBI Taxonomy" id="2747483"/>
    <lineage>
        <taxon>Eukaryota</taxon>
        <taxon>Metazoa</taxon>
        <taxon>Ecdysozoa</taxon>
        <taxon>Arthropoda</taxon>
        <taxon>Chelicerata</taxon>
        <taxon>Arachnida</taxon>
        <taxon>Araneae</taxon>
        <taxon>Araneomorphae</taxon>
        <taxon>Entelegynae</taxon>
        <taxon>Araneoidea</taxon>
        <taxon>Nephilidae</taxon>
        <taxon>Trichonephila</taxon>
        <taxon>Trichonephila inaurata</taxon>
    </lineage>
</organism>
<comment type="caution">
    <text evidence="1">The sequence shown here is derived from an EMBL/GenBank/DDBJ whole genome shotgun (WGS) entry which is preliminary data.</text>
</comment>
<keyword evidence="2" id="KW-1185">Reference proteome</keyword>
<gene>
    <name evidence="1" type="ORF">TNIN_104791</name>
</gene>
<accession>A0A8X6X602</accession>
<dbReference type="EMBL" id="BMAV01006050">
    <property type="protein sequence ID" value="GFY47662.1"/>
    <property type="molecule type" value="Genomic_DNA"/>
</dbReference>
<evidence type="ECO:0000313" key="1">
    <source>
        <dbReference type="EMBL" id="GFY47662.1"/>
    </source>
</evidence>
<proteinExistence type="predicted"/>
<dbReference type="AlphaFoldDB" id="A0A8X6X602"/>
<name>A0A8X6X602_9ARAC</name>
<reference evidence="1" key="1">
    <citation type="submission" date="2020-08" db="EMBL/GenBank/DDBJ databases">
        <title>Multicomponent nature underlies the extraordinary mechanical properties of spider dragline silk.</title>
        <authorList>
            <person name="Kono N."/>
            <person name="Nakamura H."/>
            <person name="Mori M."/>
            <person name="Yoshida Y."/>
            <person name="Ohtoshi R."/>
            <person name="Malay A.D."/>
            <person name="Moran D.A.P."/>
            <person name="Tomita M."/>
            <person name="Numata K."/>
            <person name="Arakawa K."/>
        </authorList>
    </citation>
    <scope>NUCLEOTIDE SEQUENCE</scope>
</reference>
<sequence>MVLRHHTLRRNESKAKNRALQAINKLANEAAPATGHKRKEIDPLHVKFRALFPAQFDDSSPSRSSLLPIHKK</sequence>
<evidence type="ECO:0000313" key="2">
    <source>
        <dbReference type="Proteomes" id="UP000886998"/>
    </source>
</evidence>
<protein>
    <submittedName>
        <fullName evidence="1">Uncharacterized protein</fullName>
    </submittedName>
</protein>